<dbReference type="PANTHER" id="PTHR11271:SF6">
    <property type="entry name" value="GUANINE DEAMINASE"/>
    <property type="match status" value="1"/>
</dbReference>
<keyword evidence="4" id="KW-0862">Zinc</keyword>
<dbReference type="Proteomes" id="UP001499988">
    <property type="component" value="Unassembled WGS sequence"/>
</dbReference>
<dbReference type="Pfam" id="PF01979">
    <property type="entry name" value="Amidohydro_1"/>
    <property type="match status" value="2"/>
</dbReference>
<keyword evidence="2" id="KW-0479">Metal-binding</keyword>
<keyword evidence="3" id="KW-0378">Hydrolase</keyword>
<dbReference type="Gene3D" id="3.20.20.140">
    <property type="entry name" value="Metal-dependent hydrolases"/>
    <property type="match status" value="2"/>
</dbReference>
<dbReference type="InterPro" id="IPR051607">
    <property type="entry name" value="Metallo-dep_hydrolases"/>
</dbReference>
<gene>
    <name evidence="6" type="ORF">GCM10023333_04100</name>
</gene>
<evidence type="ECO:0000313" key="6">
    <source>
        <dbReference type="EMBL" id="GAA4874385.1"/>
    </source>
</evidence>
<reference evidence="7" key="1">
    <citation type="journal article" date="2019" name="Int. J. Syst. Evol. Microbiol.">
        <title>The Global Catalogue of Microorganisms (GCM) 10K type strain sequencing project: providing services to taxonomists for standard genome sequencing and annotation.</title>
        <authorList>
            <consortium name="The Broad Institute Genomics Platform"/>
            <consortium name="The Broad Institute Genome Sequencing Center for Infectious Disease"/>
            <person name="Wu L."/>
            <person name="Ma J."/>
        </authorList>
    </citation>
    <scope>NUCLEOTIDE SEQUENCE [LARGE SCALE GENOMIC DNA]</scope>
    <source>
        <strain evidence="7">JCM 18401</strain>
    </source>
</reference>
<feature type="domain" description="Amidohydrolase-related" evidence="5">
    <location>
        <begin position="857"/>
        <end position="944"/>
    </location>
</feature>
<dbReference type="InterPro" id="IPR006680">
    <property type="entry name" value="Amidohydro-rel"/>
</dbReference>
<organism evidence="6 7">
    <name type="scientific">Ferrimonas pelagia</name>
    <dbReference type="NCBI Taxonomy" id="1177826"/>
    <lineage>
        <taxon>Bacteria</taxon>
        <taxon>Pseudomonadati</taxon>
        <taxon>Pseudomonadota</taxon>
        <taxon>Gammaproteobacteria</taxon>
        <taxon>Alteromonadales</taxon>
        <taxon>Ferrimonadaceae</taxon>
        <taxon>Ferrimonas</taxon>
    </lineage>
</organism>
<dbReference type="InterPro" id="IPR011059">
    <property type="entry name" value="Metal-dep_hydrolase_composite"/>
</dbReference>
<dbReference type="InterPro" id="IPR032466">
    <property type="entry name" value="Metal_Hydrolase"/>
</dbReference>
<name>A0ABP9EB19_9GAMM</name>
<dbReference type="SUPFAM" id="SSF51556">
    <property type="entry name" value="Metallo-dependent hydrolases"/>
    <property type="match status" value="1"/>
</dbReference>
<dbReference type="CDD" id="cd01309">
    <property type="entry name" value="Met_dep_hydrolase_C"/>
    <property type="match status" value="1"/>
</dbReference>
<dbReference type="EMBL" id="BAABJZ010000006">
    <property type="protein sequence ID" value="GAA4874385.1"/>
    <property type="molecule type" value="Genomic_DNA"/>
</dbReference>
<protein>
    <submittedName>
        <fullName evidence="6">Amidohydrolase family protein</fullName>
    </submittedName>
</protein>
<sequence length="1005" mass="110686">MKRWGVPSSMLLCAVLIPLGYGNPMQYELAIRDKTPALTALSHATLVIEPGTIIEDATLLLQGERILGIDENNQIPAAAKEINLSGYTIYPGFIDSYTQYGVTLGENSHAPSPIYEIESVGAQHANPAVRSDINWFEHFKAEPDTAKNWLKNGFTSVHSHGQDGIFRGQGFVSSLATASSHELLYQSHSGHWLSFDKGSSPLEYPNSLMGAVALIRQTLADSQWYSTHQHKQTGNTQTSLLALQNHKDKSIWFASQHPQDPFIAQQLLGEFELEPILLGSGLEFENLNQVSDAQWILPLKFAAKPSLEHPLDHADISVRQLRHWERSPGNAAALAAAEIPFALTQHGIEPEQFWPRLRKAMSHGLQADDALAALTTVPAAMLGLDQRLGRLAKGYQADLVISQGDLFTNGSLHGLVLRGEFQPLHSPSEQAYQGEYELELDQHQLILTFEQDAGKLSGLLEQGEGQIPLTELKLTPFGLGFRADLTPLGFPGISQLYLQQQAQGLSGEIHFADGQQRSVIARPQPKPVDPPSEAPPEPVHYLSRQTQPNVAYGRAEAPLSQALHIRNATVWTSTEAGVLTDSDVLIQNGRILAIGPQLKTPKGFQTLDASGKHLTAGIVDEHSHIALRGGVNEASENITSEVRIGDVLDPTDIHIYRALAGGVTTAQLLHGSANPIGGQAQTIKLRWGESAQGLKFQQAPASIKLALGENVKQSNWGDQFTERYPQTRMGVDALLRDAFVAAKEYRQAQQQYAQLRRSAKRDAVPPRPNYRLDAIAEILEGQRHIHVHSYVQSEILALLELAQEQDFHVQTFTHVLEGYKLAPELAVAGSSASTFADWWAYKFEVFDAIPHNACLMTEQGVLTSINSDSRDLIRRLNQEAAKSMMYCDMSAEQAWAMITINPAKQLKIDHLVGSIEIGKHADLVLWNASPLSVYARAETTWVDGKPYFSRVQDRLERHAIAAERQALLQKALADDEADPFGQILTPEPTPGWHCDTLGQHSHHVH</sequence>
<accession>A0ABP9EB19</accession>
<feature type="domain" description="Amidohydrolase-related" evidence="5">
    <location>
        <begin position="350"/>
        <end position="402"/>
    </location>
</feature>
<dbReference type="PANTHER" id="PTHR11271">
    <property type="entry name" value="GUANINE DEAMINASE"/>
    <property type="match status" value="1"/>
</dbReference>
<evidence type="ECO:0000256" key="2">
    <source>
        <dbReference type="ARBA" id="ARBA00022723"/>
    </source>
</evidence>
<keyword evidence="7" id="KW-1185">Reference proteome</keyword>
<evidence type="ECO:0000256" key="4">
    <source>
        <dbReference type="ARBA" id="ARBA00022833"/>
    </source>
</evidence>
<evidence type="ECO:0000259" key="5">
    <source>
        <dbReference type="Pfam" id="PF01979"/>
    </source>
</evidence>
<evidence type="ECO:0000256" key="1">
    <source>
        <dbReference type="ARBA" id="ARBA00001947"/>
    </source>
</evidence>
<comment type="caution">
    <text evidence="6">The sequence shown here is derived from an EMBL/GenBank/DDBJ whole genome shotgun (WGS) entry which is preliminary data.</text>
</comment>
<evidence type="ECO:0000256" key="3">
    <source>
        <dbReference type="ARBA" id="ARBA00022801"/>
    </source>
</evidence>
<evidence type="ECO:0000313" key="7">
    <source>
        <dbReference type="Proteomes" id="UP001499988"/>
    </source>
</evidence>
<proteinExistence type="predicted"/>
<dbReference type="RefSeq" id="WP_345332879.1">
    <property type="nucleotide sequence ID" value="NZ_BAABJZ010000006.1"/>
</dbReference>
<dbReference type="SUPFAM" id="SSF51338">
    <property type="entry name" value="Composite domain of metallo-dependent hydrolases"/>
    <property type="match status" value="2"/>
</dbReference>
<comment type="cofactor">
    <cofactor evidence="1">
        <name>Zn(2+)</name>
        <dbReference type="ChEBI" id="CHEBI:29105"/>
    </cofactor>
</comment>